<comment type="caution">
    <text evidence="1">The sequence shown here is derived from an EMBL/GenBank/DDBJ whole genome shotgun (WGS) entry which is preliminary data.</text>
</comment>
<accession>A0ACC2B0E3</accession>
<dbReference type="EMBL" id="CM055109">
    <property type="protein sequence ID" value="KAJ7523170.1"/>
    <property type="molecule type" value="Genomic_DNA"/>
</dbReference>
<proteinExistence type="predicted"/>
<gene>
    <name evidence="1" type="ORF">O6H91_18G040100</name>
</gene>
<keyword evidence="2" id="KW-1185">Reference proteome</keyword>
<dbReference type="Proteomes" id="UP001162992">
    <property type="component" value="Chromosome 18"/>
</dbReference>
<sequence>MSASMLVIFFTIACAMTELGHSQSDYLVSLGEDGKLVYKVMPNLDRIMDFSAVGYGGKDLPLPDVPVNITLTPLGEGLDDTEQIQAAIDKVSELPLDPNGLRGAVKLLPGIFNVGNATINITATGVSLKGSGTATILNAHGLSANLLFLIGQAGEVTGNGNASKITNTVPSGTNELIVEDVGQFNVGDLVLVTWPWTMGWIKMMNMTQYWTTNQAYSFSTVERTVIATSRSSNQLTLDIPLPFRIDQQYLGDADKDGMVATVMKIQLPVPGRISNVGIQDLRAVKDATTNFNVSGSFAGLLNVEDGWISNVGVQDFGGSLINLELGVQASIWINNSKQVTLQQLNLTRTIPAPSAGHTPKPFDIDLHRPVQQVLVKECFVLGDNEYSLIPDDGISGPNVFFNCTLLGNNHVQPHAHFATGLLYDNINVPDGSIDLLNRGAAGTGQGFAIGYGIVYHSNSSVLNIEAPLGAFNLAIGCNASIVNPTLPNTTGLITSMDPRIPSLFVAQRHQAGLR</sequence>
<organism evidence="1 2">
    <name type="scientific">Diphasiastrum complanatum</name>
    <name type="common">Issler's clubmoss</name>
    <name type="synonym">Lycopodium complanatum</name>
    <dbReference type="NCBI Taxonomy" id="34168"/>
    <lineage>
        <taxon>Eukaryota</taxon>
        <taxon>Viridiplantae</taxon>
        <taxon>Streptophyta</taxon>
        <taxon>Embryophyta</taxon>
        <taxon>Tracheophyta</taxon>
        <taxon>Lycopodiopsida</taxon>
        <taxon>Lycopodiales</taxon>
        <taxon>Lycopodiaceae</taxon>
        <taxon>Lycopodioideae</taxon>
        <taxon>Diphasiastrum</taxon>
    </lineage>
</organism>
<reference evidence="2" key="1">
    <citation type="journal article" date="2024" name="Proc. Natl. Acad. Sci. U.S.A.">
        <title>Extraordinary preservation of gene collinearity over three hundred million years revealed in homosporous lycophytes.</title>
        <authorList>
            <person name="Li C."/>
            <person name="Wickell D."/>
            <person name="Kuo L.Y."/>
            <person name="Chen X."/>
            <person name="Nie B."/>
            <person name="Liao X."/>
            <person name="Peng D."/>
            <person name="Ji J."/>
            <person name="Jenkins J."/>
            <person name="Williams M."/>
            <person name="Shu S."/>
            <person name="Plott C."/>
            <person name="Barry K."/>
            <person name="Rajasekar S."/>
            <person name="Grimwood J."/>
            <person name="Han X."/>
            <person name="Sun S."/>
            <person name="Hou Z."/>
            <person name="He W."/>
            <person name="Dai G."/>
            <person name="Sun C."/>
            <person name="Schmutz J."/>
            <person name="Leebens-Mack J.H."/>
            <person name="Li F.W."/>
            <person name="Wang L."/>
        </authorList>
    </citation>
    <scope>NUCLEOTIDE SEQUENCE [LARGE SCALE GENOMIC DNA]</scope>
    <source>
        <strain evidence="2">cv. PW_Plant_1</strain>
    </source>
</reference>
<protein>
    <submittedName>
        <fullName evidence="1">Uncharacterized protein</fullName>
    </submittedName>
</protein>
<name>A0ACC2B0E3_DIPCM</name>
<evidence type="ECO:0000313" key="2">
    <source>
        <dbReference type="Proteomes" id="UP001162992"/>
    </source>
</evidence>
<evidence type="ECO:0000313" key="1">
    <source>
        <dbReference type="EMBL" id="KAJ7523170.1"/>
    </source>
</evidence>